<organism evidence="6 7">
    <name type="scientific">Hydrogenophaga laconesensis</name>
    <dbReference type="NCBI Taxonomy" id="1805971"/>
    <lineage>
        <taxon>Bacteria</taxon>
        <taxon>Pseudomonadati</taxon>
        <taxon>Pseudomonadota</taxon>
        <taxon>Betaproteobacteria</taxon>
        <taxon>Burkholderiales</taxon>
        <taxon>Comamonadaceae</taxon>
        <taxon>Hydrogenophaga</taxon>
    </lineage>
</organism>
<dbReference type="EC" id="2.7.11.1" evidence="6"/>
<dbReference type="PANTHER" id="PTHR37419">
    <property type="entry name" value="SERINE/THREONINE-PROTEIN KINASE TOXIN HIPA"/>
    <property type="match status" value="1"/>
</dbReference>
<evidence type="ECO:0000313" key="6">
    <source>
        <dbReference type="EMBL" id="MDR7096626.1"/>
    </source>
</evidence>
<keyword evidence="2 6" id="KW-0808">Transferase</keyword>
<evidence type="ECO:0000313" key="7">
    <source>
        <dbReference type="Proteomes" id="UP001265550"/>
    </source>
</evidence>
<name>A0ABU1VGM6_9BURK</name>
<dbReference type="Gene3D" id="1.10.1070.20">
    <property type="match status" value="1"/>
</dbReference>
<dbReference type="Pfam" id="PF13657">
    <property type="entry name" value="Couple_hipA"/>
    <property type="match status" value="1"/>
</dbReference>
<keyword evidence="3 6" id="KW-0418">Kinase</keyword>
<comment type="similarity">
    <text evidence="1">Belongs to the HipA Ser/Thr kinase family.</text>
</comment>
<sequence length="521" mass="57372">MNRVPPDDSLAVTGGTLLQPAARPLPSADDLAREAVACEALLDRLAAHTDILRHSPELASQMRRQLREGKRPRLLELRINGDEVGWLFDVLDVWVLQYSPHWLEQPGAYALAPGLPLREAAHVDGASVRPVQWYFDNLLPEEELRKALAQDARLAFEDAFGLLRHYGAESAGSLVLQPLGAPVATTGLQPLPFDALARRIQQLPVAPLTQAAPKRMSLAGAQNKMVVVYRPHPPAGAEVDTLFEPLAGTASTHILKPNSTSHSYPHSVINEYFVMKLAAALKLNVPSVHRLYLPEPVYLIERFDRRTAASQDVQRIHAIDTCQLLNSPRTLKYERANLPTLLSAVDATRSRALARNQLYQWLVFNVLVGNGDNHLKNLSFTVSARGIELAPGYDMLCTAVYDTPLYAAERAIWPRTALGTVLPQGTHFDEVNHERLLAAGAALGLGESTARRLLQDMLSRIEKEADALMQAIGEDNQALEQRFKGMEHGAPHAAVAGGEMQLLRAIRHVVIRDMVAQVRKG</sequence>
<reference evidence="6 7" key="1">
    <citation type="submission" date="2023-07" db="EMBL/GenBank/DDBJ databases">
        <title>Sorghum-associated microbial communities from plants grown in Nebraska, USA.</title>
        <authorList>
            <person name="Schachtman D."/>
        </authorList>
    </citation>
    <scope>NUCLEOTIDE SEQUENCE [LARGE SCALE GENOMIC DNA]</scope>
    <source>
        <strain evidence="6 7">BE240</strain>
    </source>
</reference>
<comment type="caution">
    <text evidence="6">The sequence shown here is derived from an EMBL/GenBank/DDBJ whole genome shotgun (WGS) entry which is preliminary data.</text>
</comment>
<evidence type="ECO:0000256" key="3">
    <source>
        <dbReference type="ARBA" id="ARBA00022777"/>
    </source>
</evidence>
<dbReference type="InterPro" id="IPR017508">
    <property type="entry name" value="HipA_N1"/>
</dbReference>
<dbReference type="InterPro" id="IPR012893">
    <property type="entry name" value="HipA-like_C"/>
</dbReference>
<keyword evidence="7" id="KW-1185">Reference proteome</keyword>
<proteinExistence type="inferred from homology"/>
<evidence type="ECO:0000259" key="5">
    <source>
        <dbReference type="Pfam" id="PF13657"/>
    </source>
</evidence>
<dbReference type="RefSeq" id="WP_310309383.1">
    <property type="nucleotide sequence ID" value="NZ_JAVDWE010000015.1"/>
</dbReference>
<dbReference type="InterPro" id="IPR052028">
    <property type="entry name" value="HipA_Ser/Thr_kinase"/>
</dbReference>
<evidence type="ECO:0000259" key="4">
    <source>
        <dbReference type="Pfam" id="PF07804"/>
    </source>
</evidence>
<feature type="domain" description="HipA-like C-terminal" evidence="4">
    <location>
        <begin position="216"/>
        <end position="463"/>
    </location>
</feature>
<dbReference type="Proteomes" id="UP001265550">
    <property type="component" value="Unassembled WGS sequence"/>
</dbReference>
<evidence type="ECO:0000256" key="2">
    <source>
        <dbReference type="ARBA" id="ARBA00022679"/>
    </source>
</evidence>
<dbReference type="NCBIfam" id="TIGR03071">
    <property type="entry name" value="couple_hipA"/>
    <property type="match status" value="1"/>
</dbReference>
<dbReference type="EMBL" id="JAVDWE010000015">
    <property type="protein sequence ID" value="MDR7096626.1"/>
    <property type="molecule type" value="Genomic_DNA"/>
</dbReference>
<protein>
    <submittedName>
        <fullName evidence="6">Serine/threonine-protein kinase HipA</fullName>
        <ecNumber evidence="6">2.7.11.1</ecNumber>
    </submittedName>
</protein>
<feature type="domain" description="HipA N-terminal subdomain 1" evidence="5">
    <location>
        <begin position="76"/>
        <end position="176"/>
    </location>
</feature>
<gene>
    <name evidence="6" type="ORF">J2X09_004383</name>
</gene>
<dbReference type="Pfam" id="PF07804">
    <property type="entry name" value="HipA_C"/>
    <property type="match status" value="1"/>
</dbReference>
<evidence type="ECO:0000256" key="1">
    <source>
        <dbReference type="ARBA" id="ARBA00010164"/>
    </source>
</evidence>
<accession>A0ABU1VGM6</accession>
<dbReference type="GO" id="GO:0004674">
    <property type="term" value="F:protein serine/threonine kinase activity"/>
    <property type="evidence" value="ECO:0007669"/>
    <property type="project" value="UniProtKB-EC"/>
</dbReference>
<dbReference type="PANTHER" id="PTHR37419:SF1">
    <property type="entry name" value="SERINE_THREONINE-PROTEIN KINASE TOXIN HIPA"/>
    <property type="match status" value="1"/>
</dbReference>